<feature type="region of interest" description="Disordered" evidence="1">
    <location>
        <begin position="903"/>
        <end position="932"/>
    </location>
</feature>
<dbReference type="PANTHER" id="PTHR38113:SF1">
    <property type="entry name" value="DUF2293 DOMAIN-CONTAINING PROTEIN"/>
    <property type="match status" value="1"/>
</dbReference>
<name>A0AAN6NCY7_9PEZI</name>
<organism evidence="3 4">
    <name type="scientific">Diplogelasinospora grovesii</name>
    <dbReference type="NCBI Taxonomy" id="303347"/>
    <lineage>
        <taxon>Eukaryota</taxon>
        <taxon>Fungi</taxon>
        <taxon>Dikarya</taxon>
        <taxon>Ascomycota</taxon>
        <taxon>Pezizomycotina</taxon>
        <taxon>Sordariomycetes</taxon>
        <taxon>Sordariomycetidae</taxon>
        <taxon>Sordariales</taxon>
        <taxon>Diplogelasinosporaceae</taxon>
        <taxon>Diplogelasinospora</taxon>
    </lineage>
</organism>
<feature type="compositionally biased region" description="Basic residues" evidence="1">
    <location>
        <begin position="366"/>
        <end position="384"/>
    </location>
</feature>
<feature type="compositionally biased region" description="Low complexity" evidence="1">
    <location>
        <begin position="549"/>
        <end position="565"/>
    </location>
</feature>
<dbReference type="InterPro" id="IPR018744">
    <property type="entry name" value="DUF2293"/>
</dbReference>
<comment type="caution">
    <text evidence="3">The sequence shown here is derived from an EMBL/GenBank/DDBJ whole genome shotgun (WGS) entry which is preliminary data.</text>
</comment>
<feature type="region of interest" description="Disordered" evidence="1">
    <location>
        <begin position="546"/>
        <end position="566"/>
    </location>
</feature>
<feature type="region of interest" description="Disordered" evidence="1">
    <location>
        <begin position="431"/>
        <end position="516"/>
    </location>
</feature>
<protein>
    <recommendedName>
        <fullName evidence="2">DUF2293 domain-containing protein</fullName>
    </recommendedName>
</protein>
<dbReference type="Proteomes" id="UP001303473">
    <property type="component" value="Unassembled WGS sequence"/>
</dbReference>
<dbReference type="PANTHER" id="PTHR38113">
    <property type="match status" value="1"/>
</dbReference>
<feature type="compositionally biased region" description="Acidic residues" evidence="1">
    <location>
        <begin position="289"/>
        <end position="311"/>
    </location>
</feature>
<feature type="domain" description="DUF2293" evidence="2">
    <location>
        <begin position="177"/>
        <end position="266"/>
    </location>
</feature>
<evidence type="ECO:0000313" key="4">
    <source>
        <dbReference type="Proteomes" id="UP001303473"/>
    </source>
</evidence>
<dbReference type="Pfam" id="PF10056">
    <property type="entry name" value="DUF2293"/>
    <property type="match status" value="1"/>
</dbReference>
<gene>
    <name evidence="3" type="ORF">QBC46DRAFT_377262</name>
</gene>
<evidence type="ECO:0000256" key="1">
    <source>
        <dbReference type="SAM" id="MobiDB-lite"/>
    </source>
</evidence>
<evidence type="ECO:0000259" key="2">
    <source>
        <dbReference type="Pfam" id="PF10056"/>
    </source>
</evidence>
<proteinExistence type="predicted"/>
<sequence>MGREKKTGPGAATGSHAKERHKRGRRGNVIDWTAPLPPGLVARPDRPQPSSKHQSWFEFIENKDKKKKLELKITEDSNPPPGFEFVPIGNPALTKACKELSREQEAMIFIVTSSNGIFSRELSLHLNRIGHHIRQSIVEQARQSLGNDEHTLVTADPLRPEPIPERQEDIDKQADAAIRDLFPRIPNTAREMILRHSFNKSRLKDGYDPPVGLASDITLSRRVQLAVLAHIRHTHTRYDQLLRETSYVNARKAVEGLCLDFLVKWRGDEETGRDQLDEILCEVVVISDTESDEDGDETDDDDDDDDEDESSETSSGQQDSSVNEADKEGAPPRPALATEIERRAPVSSNASRLRIDADPGSLRSTNKVKKNIRKKRGRAAKKAQKGTQNVQKGFQRYQAARDQAWHQAIERRRHGYDEHPRSATLVPMEISTSHGPQAWRPSEPGHANSENRRAQTPREPLYHVRHDPYGSSSFQRGAPLDRRENLSHGSFAHQTRPSGSHHLPQDVRDQEIPPSDGYRPIVGWQFALRTAGPEYERVSQYNKDHPVKSIESSSPGSSIFPPHHSGGIDRYERRLVYSPVASSEAVSYPRSRAMASERDVAAQEFHTNIAQDGFVRLPSRYKAVQASAAPDSRYESYVAVGSQSRPTGNALVPVRDNGASNMHPSSAPYRERVIVRDDGSVLRSESHPIWIDSDDAVLRSKARPILVQDSRIPSTQVSPQQPAYYASRDPCATGPPIRSITDITQSAPVYVEDRNTRHTDVEVSRYIDNRSDDYVEIVRVSNKFPRRHEPQSMSADTRMYDRQPESIRHHQEPQQLVSAVPVRRDGRPTLAQPPRIERVVARFEEPVYRQEDIPVVVRQGSAYPVDYPVPRRERVVGIEYVPTTQHQEPLRENRYYVNQSYDEPEPIYHSRPTSMMPQPYPGAEYTASPTTR</sequence>
<feature type="compositionally biased region" description="Low complexity" evidence="1">
    <location>
        <begin position="312"/>
        <end position="321"/>
    </location>
</feature>
<feature type="region of interest" description="Disordered" evidence="1">
    <location>
        <begin position="287"/>
        <end position="392"/>
    </location>
</feature>
<keyword evidence="4" id="KW-1185">Reference proteome</keyword>
<dbReference type="EMBL" id="MU853765">
    <property type="protein sequence ID" value="KAK3943501.1"/>
    <property type="molecule type" value="Genomic_DNA"/>
</dbReference>
<feature type="region of interest" description="Disordered" evidence="1">
    <location>
        <begin position="1"/>
        <end position="54"/>
    </location>
</feature>
<accession>A0AAN6NCY7</accession>
<dbReference type="AlphaFoldDB" id="A0AAN6NCY7"/>
<evidence type="ECO:0000313" key="3">
    <source>
        <dbReference type="EMBL" id="KAK3943501.1"/>
    </source>
</evidence>
<reference evidence="4" key="1">
    <citation type="journal article" date="2023" name="Mol. Phylogenet. Evol.">
        <title>Genome-scale phylogeny and comparative genomics of the fungal order Sordariales.</title>
        <authorList>
            <person name="Hensen N."/>
            <person name="Bonometti L."/>
            <person name="Westerberg I."/>
            <person name="Brannstrom I.O."/>
            <person name="Guillou S."/>
            <person name="Cros-Aarteil S."/>
            <person name="Calhoun S."/>
            <person name="Haridas S."/>
            <person name="Kuo A."/>
            <person name="Mondo S."/>
            <person name="Pangilinan J."/>
            <person name="Riley R."/>
            <person name="LaButti K."/>
            <person name="Andreopoulos B."/>
            <person name="Lipzen A."/>
            <person name="Chen C."/>
            <person name="Yan M."/>
            <person name="Daum C."/>
            <person name="Ng V."/>
            <person name="Clum A."/>
            <person name="Steindorff A."/>
            <person name="Ohm R.A."/>
            <person name="Martin F."/>
            <person name="Silar P."/>
            <person name="Natvig D.O."/>
            <person name="Lalanne C."/>
            <person name="Gautier V."/>
            <person name="Ament-Velasquez S.L."/>
            <person name="Kruys A."/>
            <person name="Hutchinson M.I."/>
            <person name="Powell A.J."/>
            <person name="Barry K."/>
            <person name="Miller A.N."/>
            <person name="Grigoriev I.V."/>
            <person name="Debuchy R."/>
            <person name="Gladieux P."/>
            <person name="Hiltunen Thoren M."/>
            <person name="Johannesson H."/>
        </authorList>
    </citation>
    <scope>NUCLEOTIDE SEQUENCE [LARGE SCALE GENOMIC DNA]</scope>
    <source>
        <strain evidence="4">CBS 340.73</strain>
    </source>
</reference>